<reference evidence="1 2" key="1">
    <citation type="submission" date="2018-04" db="EMBL/GenBank/DDBJ databases">
        <title>Draft genome sequence of Pseudomonas syringae pv. actinidiae biovar 1 strains isolated from kiwifruit in Kagawa prefecture.</title>
        <authorList>
            <person name="Tabuchi M."/>
            <person name="Saito M."/>
            <person name="Fujiwara S."/>
            <person name="Sasa N."/>
            <person name="Akimitsu K."/>
            <person name="Gomi K."/>
            <person name="Konishi-Sugita S."/>
            <person name="Hamano K."/>
            <person name="Kataoka I."/>
        </authorList>
    </citation>
    <scope>NUCLEOTIDE SEQUENCE [LARGE SCALE GENOMIC DNA]</scope>
    <source>
        <strain evidence="1 2">MAFF212206</strain>
    </source>
</reference>
<sequence length="301" mass="32792">MGTQIESLDNTQLILSLFADSNNVASTNLIRRNVNGFAVYANRLVRNQLTGFSTRRAEAHAVYNVVQTAFEQLQQVLACCTFLAGGFFVVAAELTLENAVDTTDFLLFTQLSTVIGLTTAALAVDAWSCFDVALGFDSANAALQKEIGAFTTSKFAFWTNVTSHFLQSPGLHAALLRRTAPVVRDWRHVGDAGDLIATAVQCTDSGFTTWAWTLDIDVEVLQTVLQRSLASTFSSYLSSERGGFARTTETRTAGGSPRKSVTLTIGNGDDCVVKRRVDVGDAINHCLFNFFTRTSSRFCHD</sequence>
<gene>
    <name evidence="1" type="ORF">KPSA1_00598</name>
</gene>
<comment type="caution">
    <text evidence="1">The sequence shown here is derived from an EMBL/GenBank/DDBJ whole genome shotgun (WGS) entry which is preliminary data.</text>
</comment>
<evidence type="ECO:0000313" key="2">
    <source>
        <dbReference type="Proteomes" id="UP000247480"/>
    </source>
</evidence>
<organism evidence="1 2">
    <name type="scientific">Pseudomonas syringae pv. actinidiae</name>
    <dbReference type="NCBI Taxonomy" id="103796"/>
    <lineage>
        <taxon>Bacteria</taxon>
        <taxon>Pseudomonadati</taxon>
        <taxon>Pseudomonadota</taxon>
        <taxon>Gammaproteobacteria</taxon>
        <taxon>Pseudomonadales</taxon>
        <taxon>Pseudomonadaceae</taxon>
        <taxon>Pseudomonas</taxon>
        <taxon>Pseudomonas syringae</taxon>
    </lineage>
</organism>
<proteinExistence type="predicted"/>
<dbReference type="EMBL" id="BGJZ01000019">
    <property type="protein sequence ID" value="GBH07248.1"/>
    <property type="molecule type" value="Genomic_DNA"/>
</dbReference>
<dbReference type="AlphaFoldDB" id="A0A2V0QA19"/>
<protein>
    <submittedName>
        <fullName evidence="1">Recombinational DNA repair protein RecR</fullName>
    </submittedName>
</protein>
<evidence type="ECO:0000313" key="1">
    <source>
        <dbReference type="EMBL" id="GBH07248.1"/>
    </source>
</evidence>
<accession>A0A2V0QA19</accession>
<name>A0A2V0QA19_PSESF</name>
<dbReference type="Proteomes" id="UP000247480">
    <property type="component" value="Unassembled WGS sequence"/>
</dbReference>